<evidence type="ECO:0000313" key="5">
    <source>
        <dbReference type="EMBL" id="KAF1749813.1"/>
    </source>
</evidence>
<protein>
    <recommendedName>
        <fullName evidence="4">Eukaryotic translation initiation factor 3 subunit C N-terminal domain-containing protein</fullName>
    </recommendedName>
</protein>
<evidence type="ECO:0000256" key="2">
    <source>
        <dbReference type="ARBA" id="ARBA00022540"/>
    </source>
</evidence>
<dbReference type="AlphaFoldDB" id="A0A6A5G4T2"/>
<keyword evidence="2" id="KW-0396">Initiation factor</keyword>
<dbReference type="PANTHER" id="PTHR13937">
    <property type="entry name" value="EUKARYOTIC TRANSLATION INITATION FACTOR 3, SUBUNIT 8 EIF3S8 -RELATED"/>
    <property type="match status" value="1"/>
</dbReference>
<dbReference type="GO" id="GO:0005852">
    <property type="term" value="C:eukaryotic translation initiation factor 3 complex"/>
    <property type="evidence" value="ECO:0007669"/>
    <property type="project" value="InterPro"/>
</dbReference>
<organism evidence="5 6">
    <name type="scientific">Caenorhabditis remanei</name>
    <name type="common">Caenorhabditis vulgaris</name>
    <dbReference type="NCBI Taxonomy" id="31234"/>
    <lineage>
        <taxon>Eukaryota</taxon>
        <taxon>Metazoa</taxon>
        <taxon>Ecdysozoa</taxon>
        <taxon>Nematoda</taxon>
        <taxon>Chromadorea</taxon>
        <taxon>Rhabditida</taxon>
        <taxon>Rhabditina</taxon>
        <taxon>Rhabditomorpha</taxon>
        <taxon>Rhabditoidea</taxon>
        <taxon>Rhabditidae</taxon>
        <taxon>Peloderinae</taxon>
        <taxon>Caenorhabditis</taxon>
    </lineage>
</organism>
<dbReference type="GO" id="GO:0003743">
    <property type="term" value="F:translation initiation factor activity"/>
    <property type="evidence" value="ECO:0007669"/>
    <property type="project" value="UniProtKB-KW"/>
</dbReference>
<feature type="domain" description="Eukaryotic translation initiation factor 3 subunit C N-terminal" evidence="4">
    <location>
        <begin position="33"/>
        <end position="99"/>
    </location>
</feature>
<dbReference type="EMBL" id="WUAV01000006">
    <property type="protein sequence ID" value="KAF1749813.1"/>
    <property type="molecule type" value="Genomic_DNA"/>
</dbReference>
<comment type="caution">
    <text evidence="5">The sequence shown here is derived from an EMBL/GenBank/DDBJ whole genome shotgun (WGS) entry which is preliminary data.</text>
</comment>
<reference evidence="5 6" key="1">
    <citation type="submission" date="2019-12" db="EMBL/GenBank/DDBJ databases">
        <title>Chromosome-level assembly of the Caenorhabditis remanei genome.</title>
        <authorList>
            <person name="Teterina A.A."/>
            <person name="Willis J.H."/>
            <person name="Phillips P.C."/>
        </authorList>
    </citation>
    <scope>NUCLEOTIDE SEQUENCE [LARGE SCALE GENOMIC DNA]</scope>
    <source>
        <strain evidence="5 6">PX506</strain>
        <tissue evidence="5">Whole organism</tissue>
    </source>
</reference>
<dbReference type="PANTHER" id="PTHR13937:SF0">
    <property type="entry name" value="EUKARYOTIC TRANSLATION INITIATION FACTOR 3 SUBUNIT C-RELATED"/>
    <property type="match status" value="1"/>
</dbReference>
<sequence length="121" mass="13804">MLSRTIWPLSKNAQPANALLYSDNLDSMARPELVDHSYIDNQVLYKLTICQLGLCAFRHGSIREAHQGLSRIQNTHSAKELFAQAFGSRQHETQPNKRRSIVPAWFLITCTSMSNLWNVSF</sequence>
<evidence type="ECO:0000313" key="6">
    <source>
        <dbReference type="Proteomes" id="UP000483820"/>
    </source>
</evidence>
<evidence type="ECO:0000259" key="4">
    <source>
        <dbReference type="Pfam" id="PF05470"/>
    </source>
</evidence>
<evidence type="ECO:0000256" key="1">
    <source>
        <dbReference type="ARBA" id="ARBA00022490"/>
    </source>
</evidence>
<accession>A0A6A5G4T2</accession>
<dbReference type="GO" id="GO:0031369">
    <property type="term" value="F:translation initiation factor binding"/>
    <property type="evidence" value="ECO:0007669"/>
    <property type="project" value="InterPro"/>
</dbReference>
<keyword evidence="1" id="KW-0963">Cytoplasm</keyword>
<dbReference type="Proteomes" id="UP000483820">
    <property type="component" value="Chromosome X"/>
</dbReference>
<proteinExistence type="predicted"/>
<dbReference type="GeneID" id="78778125"/>
<gene>
    <name evidence="5" type="ORF">GCK72_026282</name>
</gene>
<dbReference type="InterPro" id="IPR027516">
    <property type="entry name" value="EIF3C"/>
</dbReference>
<keyword evidence="3" id="KW-0648">Protein biosynthesis</keyword>
<evidence type="ECO:0000256" key="3">
    <source>
        <dbReference type="ARBA" id="ARBA00022917"/>
    </source>
</evidence>
<name>A0A6A5G4T2_CAERE</name>
<dbReference type="RefSeq" id="XP_053580369.1">
    <property type="nucleotide sequence ID" value="XM_053736803.1"/>
</dbReference>
<dbReference type="InterPro" id="IPR008905">
    <property type="entry name" value="EIF3C_N_dom"/>
</dbReference>
<dbReference type="GO" id="GO:0003723">
    <property type="term" value="F:RNA binding"/>
    <property type="evidence" value="ECO:0007669"/>
    <property type="project" value="InterPro"/>
</dbReference>
<dbReference type="CTD" id="78778125"/>
<dbReference type="KEGG" id="crq:GCK72_026282"/>
<dbReference type="Pfam" id="PF05470">
    <property type="entry name" value="eIF-3c_N"/>
    <property type="match status" value="1"/>
</dbReference>